<proteinExistence type="predicted"/>
<protein>
    <recommendedName>
        <fullName evidence="3">Cyclin N-terminal domain-containing protein</fullName>
    </recommendedName>
</protein>
<dbReference type="CDD" id="cd20557">
    <property type="entry name" value="CYCLIN_ScPCL1-like"/>
    <property type="match status" value="1"/>
</dbReference>
<name>A0A8H7QXR7_9FUNG</name>
<dbReference type="PANTHER" id="PTHR15615">
    <property type="match status" value="1"/>
</dbReference>
<comment type="caution">
    <text evidence="1">The sequence shown here is derived from an EMBL/GenBank/DDBJ whole genome shotgun (WGS) entry which is preliminary data.</text>
</comment>
<evidence type="ECO:0000313" key="2">
    <source>
        <dbReference type="Proteomes" id="UP000650833"/>
    </source>
</evidence>
<dbReference type="GO" id="GO:0005634">
    <property type="term" value="C:nucleus"/>
    <property type="evidence" value="ECO:0007669"/>
    <property type="project" value="TreeGrafter"/>
</dbReference>
<dbReference type="GO" id="GO:0000307">
    <property type="term" value="C:cyclin-dependent protein kinase holoenzyme complex"/>
    <property type="evidence" value="ECO:0007669"/>
    <property type="project" value="TreeGrafter"/>
</dbReference>
<dbReference type="AlphaFoldDB" id="A0A8H7QXR7"/>
<dbReference type="InterPro" id="IPR036915">
    <property type="entry name" value="Cyclin-like_sf"/>
</dbReference>
<dbReference type="InterPro" id="IPR013922">
    <property type="entry name" value="Cyclin_PHO80-like"/>
</dbReference>
<dbReference type="GO" id="GO:0019901">
    <property type="term" value="F:protein kinase binding"/>
    <property type="evidence" value="ECO:0007669"/>
    <property type="project" value="InterPro"/>
</dbReference>
<keyword evidence="2" id="KW-1185">Reference proteome</keyword>
<dbReference type="PANTHER" id="PTHR15615:SF108">
    <property type="entry name" value="PROTEIN CNPPD1"/>
    <property type="match status" value="1"/>
</dbReference>
<dbReference type="SUPFAM" id="SSF47954">
    <property type="entry name" value="Cyclin-like"/>
    <property type="match status" value="1"/>
</dbReference>
<accession>A0A8H7QXR7</accession>
<dbReference type="GO" id="GO:0016538">
    <property type="term" value="F:cyclin-dependent protein serine/threonine kinase regulator activity"/>
    <property type="evidence" value="ECO:0007669"/>
    <property type="project" value="TreeGrafter"/>
</dbReference>
<dbReference type="Proteomes" id="UP000650833">
    <property type="component" value="Unassembled WGS sequence"/>
</dbReference>
<sequence length="186" mass="21368">MASVSSLPISDFQHILSKNPSLSPSLRVRHNSFDNLIAYTAFNVKTLLECSKERLHYQQRLLPTLHIFVRHIFYHCKLTPTILVVALIYLGRLKNGLPHKSKGEFDTPYKMFIAAVILASKFVEDANTMAHSIYKLVAPLYNAREINEMERSFLGVVKYDLFVNLAEVYQFVQDHKDTLELELGIN</sequence>
<gene>
    <name evidence="1" type="ORF">INT46_003547</name>
</gene>
<dbReference type="EMBL" id="JAEPRC010000337">
    <property type="protein sequence ID" value="KAG2199785.1"/>
    <property type="molecule type" value="Genomic_DNA"/>
</dbReference>
<reference evidence="1" key="1">
    <citation type="submission" date="2020-12" db="EMBL/GenBank/DDBJ databases">
        <title>Metabolic potential, ecology and presence of endohyphal bacteria is reflected in genomic diversity of Mucoromycotina.</title>
        <authorList>
            <person name="Muszewska A."/>
            <person name="Okrasinska A."/>
            <person name="Steczkiewicz K."/>
            <person name="Drgas O."/>
            <person name="Orlowska M."/>
            <person name="Perlinska-Lenart U."/>
            <person name="Aleksandrzak-Piekarczyk T."/>
            <person name="Szatraj K."/>
            <person name="Zielenkiewicz U."/>
            <person name="Pilsyk S."/>
            <person name="Malc E."/>
            <person name="Mieczkowski P."/>
            <person name="Kruszewska J.S."/>
            <person name="Biernat P."/>
            <person name="Pawlowska J."/>
        </authorList>
    </citation>
    <scope>NUCLEOTIDE SEQUENCE</scope>
    <source>
        <strain evidence="1">CBS 226.32</strain>
    </source>
</reference>
<organism evidence="1 2">
    <name type="scientific">Mucor plumbeus</name>
    <dbReference type="NCBI Taxonomy" id="97098"/>
    <lineage>
        <taxon>Eukaryota</taxon>
        <taxon>Fungi</taxon>
        <taxon>Fungi incertae sedis</taxon>
        <taxon>Mucoromycota</taxon>
        <taxon>Mucoromycotina</taxon>
        <taxon>Mucoromycetes</taxon>
        <taxon>Mucorales</taxon>
        <taxon>Mucorineae</taxon>
        <taxon>Mucoraceae</taxon>
        <taxon>Mucor</taxon>
    </lineage>
</organism>
<dbReference type="Pfam" id="PF08613">
    <property type="entry name" value="Cyclin"/>
    <property type="match status" value="1"/>
</dbReference>
<evidence type="ECO:0008006" key="3">
    <source>
        <dbReference type="Google" id="ProtNLM"/>
    </source>
</evidence>
<dbReference type="Gene3D" id="1.10.472.10">
    <property type="entry name" value="Cyclin-like"/>
    <property type="match status" value="1"/>
</dbReference>
<dbReference type="OrthoDB" id="10250320at2759"/>
<evidence type="ECO:0000313" key="1">
    <source>
        <dbReference type="EMBL" id="KAG2199785.1"/>
    </source>
</evidence>